<evidence type="ECO:0000313" key="1">
    <source>
        <dbReference type="EMBL" id="KER30638.1"/>
    </source>
</evidence>
<protein>
    <submittedName>
        <fullName evidence="1">Uncharacterized protein</fullName>
    </submittedName>
</protein>
<dbReference type="EMBL" id="KL596658">
    <property type="protein sequence ID" value="KER30638.1"/>
    <property type="molecule type" value="Genomic_DNA"/>
</dbReference>
<dbReference type="GeneID" id="20317175"/>
<evidence type="ECO:0000313" key="2">
    <source>
        <dbReference type="Proteomes" id="UP000054324"/>
    </source>
</evidence>
<dbReference type="CTD" id="20317175"/>
<name>A0A074ZT99_OPIVI</name>
<dbReference type="KEGG" id="ovi:T265_02987"/>
<accession>A0A074ZT99</accession>
<gene>
    <name evidence="1" type="ORF">T265_02987</name>
</gene>
<dbReference type="AlphaFoldDB" id="A0A074ZT99"/>
<organism evidence="1 2">
    <name type="scientific">Opisthorchis viverrini</name>
    <name type="common">Southeast Asian liver fluke</name>
    <dbReference type="NCBI Taxonomy" id="6198"/>
    <lineage>
        <taxon>Eukaryota</taxon>
        <taxon>Metazoa</taxon>
        <taxon>Spiralia</taxon>
        <taxon>Lophotrochozoa</taxon>
        <taxon>Platyhelminthes</taxon>
        <taxon>Trematoda</taxon>
        <taxon>Digenea</taxon>
        <taxon>Opisthorchiida</taxon>
        <taxon>Opisthorchiata</taxon>
        <taxon>Opisthorchiidae</taxon>
        <taxon>Opisthorchis</taxon>
    </lineage>
</organism>
<dbReference type="RefSeq" id="XP_009165630.1">
    <property type="nucleotide sequence ID" value="XM_009167366.1"/>
</dbReference>
<sequence>MASAALFSKEMESDSQLTKLSAVSNAVAKAYEHSSRPGAVILVSPHRKEKNWTRAHQQCTSVVLLGLNFKHLTCEASVLPLHHKRALDGSEFSHLNRRALLRDVIGLFHVSNDDPMTGSPDCVDLLTHTTGLRSQLVTGTIFEFPKSRKCIQLVHM</sequence>
<keyword evidence="2" id="KW-1185">Reference proteome</keyword>
<proteinExistence type="predicted"/>
<reference evidence="1 2" key="1">
    <citation type="submission" date="2013-11" db="EMBL/GenBank/DDBJ databases">
        <title>Opisthorchis viverrini - life in the bile duct.</title>
        <authorList>
            <person name="Young N.D."/>
            <person name="Nagarajan N."/>
            <person name="Lin S.J."/>
            <person name="Korhonen P.K."/>
            <person name="Jex A.R."/>
            <person name="Hall R.S."/>
            <person name="Safavi-Hemami H."/>
            <person name="Kaewkong W."/>
            <person name="Bertrand D."/>
            <person name="Gao S."/>
            <person name="Seet Q."/>
            <person name="Wongkham S."/>
            <person name="Teh B.T."/>
            <person name="Wongkham C."/>
            <person name="Intapan P.M."/>
            <person name="Maleewong W."/>
            <person name="Yang X."/>
            <person name="Hu M."/>
            <person name="Wang Z."/>
            <person name="Hofmann A."/>
            <person name="Sternberg P.W."/>
            <person name="Tan P."/>
            <person name="Wang J."/>
            <person name="Gasser R.B."/>
        </authorList>
    </citation>
    <scope>NUCLEOTIDE SEQUENCE [LARGE SCALE GENOMIC DNA]</scope>
</reference>
<dbReference type="Proteomes" id="UP000054324">
    <property type="component" value="Unassembled WGS sequence"/>
</dbReference>